<dbReference type="PANTHER" id="PTHR42810">
    <property type="entry name" value="PURINE PERMEASE C1399.01C-RELATED"/>
    <property type="match status" value="1"/>
</dbReference>
<comment type="caution">
    <text evidence="9">The sequence shown here is derived from an EMBL/GenBank/DDBJ whole genome shotgun (WGS) entry which is preliminary data.</text>
</comment>
<feature type="transmembrane region" description="Helical" evidence="8">
    <location>
        <begin position="207"/>
        <end position="226"/>
    </location>
</feature>
<evidence type="ECO:0000256" key="7">
    <source>
        <dbReference type="ARBA" id="ARBA00023136"/>
    </source>
</evidence>
<feature type="transmembrane region" description="Helical" evidence="8">
    <location>
        <begin position="28"/>
        <end position="53"/>
    </location>
</feature>
<feature type="transmembrane region" description="Helical" evidence="8">
    <location>
        <begin position="420"/>
        <end position="440"/>
    </location>
</feature>
<dbReference type="Proteomes" id="UP001232584">
    <property type="component" value="Unassembled WGS sequence"/>
</dbReference>
<dbReference type="InterPro" id="IPR006042">
    <property type="entry name" value="Xan_ur_permease"/>
</dbReference>
<evidence type="ECO:0000256" key="5">
    <source>
        <dbReference type="ARBA" id="ARBA00022692"/>
    </source>
</evidence>
<feature type="transmembrane region" description="Helical" evidence="8">
    <location>
        <begin position="65"/>
        <end position="83"/>
    </location>
</feature>
<dbReference type="EMBL" id="JAUSWG010000002">
    <property type="protein sequence ID" value="MDQ0555653.1"/>
    <property type="molecule type" value="Genomic_DNA"/>
</dbReference>
<dbReference type="PANTHER" id="PTHR42810:SF2">
    <property type="entry name" value="PURINE PERMEASE C1399.01C-RELATED"/>
    <property type="match status" value="1"/>
</dbReference>
<protein>
    <submittedName>
        <fullName evidence="9">NCS2 family nucleobase:cation symporter-2</fullName>
    </submittedName>
</protein>
<feature type="transmembrane region" description="Helical" evidence="8">
    <location>
        <begin position="252"/>
        <end position="278"/>
    </location>
</feature>
<evidence type="ECO:0000256" key="8">
    <source>
        <dbReference type="SAM" id="Phobius"/>
    </source>
</evidence>
<sequence length="445" mass="46002">MSENSSSQKIKNKNNSGLLYKIDDKPNLQLSILLGFQHIVAAFGGIVAVPLVVGPAIGLDVQTTALMVSAAIFVAGIATVIQAHGVCKVGSKLPCIMGTDFTFVGPSIAVGSSMGLAGILGATILGSFIEMILSRFIKPLMKFFPPVVTGTVVTLIGLTLIPVSMDWCAGGVGSSDYGNIINICIALIVMIIVIGFNIYGKGILSSASILIGMFVGYLICIPVGLVDFTPIKEATWVGIPGIPLVLEHGIKFSLAGVAPFIVAYLVTTIETVGCLIAIGEASERETSRDEISKGVLADGVGSFIAGFFGAGPNTSFSQNVGLIPITKVASRHVVVMSGIIMMLLGVFPKLGALVASIPSPVLGGAGIVMFGVVAASGIKTLSRVNMSNRNLIIISISLALGLGITTRPDLLVNLPNSLKMLFGSGISTGTIFALILNLVLKDTDK</sequence>
<evidence type="ECO:0000256" key="2">
    <source>
        <dbReference type="ARBA" id="ARBA00008821"/>
    </source>
</evidence>
<proteinExistence type="inferred from homology"/>
<feature type="transmembrane region" description="Helical" evidence="8">
    <location>
        <begin position="390"/>
        <end position="408"/>
    </location>
</feature>
<dbReference type="InterPro" id="IPR017588">
    <property type="entry name" value="UacT-like"/>
</dbReference>
<dbReference type="PROSITE" id="PS01116">
    <property type="entry name" value="XANTH_URACIL_PERMASE"/>
    <property type="match status" value="1"/>
</dbReference>
<dbReference type="InterPro" id="IPR006043">
    <property type="entry name" value="NCS2"/>
</dbReference>
<keyword evidence="10" id="KW-1185">Reference proteome</keyword>
<evidence type="ECO:0000256" key="3">
    <source>
        <dbReference type="ARBA" id="ARBA00022448"/>
    </source>
</evidence>
<keyword evidence="7 8" id="KW-0472">Membrane</keyword>
<organism evidence="9 10">
    <name type="scientific">Paraclostridium ghonii</name>
    <dbReference type="NCBI Taxonomy" id="29358"/>
    <lineage>
        <taxon>Bacteria</taxon>
        <taxon>Bacillati</taxon>
        <taxon>Bacillota</taxon>
        <taxon>Clostridia</taxon>
        <taxon>Peptostreptococcales</taxon>
        <taxon>Peptostreptococcaceae</taxon>
        <taxon>Paraclostridium</taxon>
    </lineage>
</organism>
<feature type="transmembrane region" description="Helical" evidence="8">
    <location>
        <begin position="103"/>
        <end position="131"/>
    </location>
</feature>
<keyword evidence="6 8" id="KW-1133">Transmembrane helix</keyword>
<keyword evidence="4" id="KW-1003">Cell membrane</keyword>
<dbReference type="NCBIfam" id="NF037981">
    <property type="entry name" value="NCS2_1"/>
    <property type="match status" value="1"/>
</dbReference>
<feature type="transmembrane region" description="Helical" evidence="8">
    <location>
        <begin position="361"/>
        <end position="378"/>
    </location>
</feature>
<reference evidence="9 10" key="1">
    <citation type="submission" date="2023-07" db="EMBL/GenBank/DDBJ databases">
        <title>Genomic Encyclopedia of Type Strains, Phase IV (KMG-IV): sequencing the most valuable type-strain genomes for metagenomic binning, comparative biology and taxonomic classification.</title>
        <authorList>
            <person name="Goeker M."/>
        </authorList>
    </citation>
    <scope>NUCLEOTIDE SEQUENCE [LARGE SCALE GENOMIC DNA]</scope>
    <source>
        <strain evidence="9 10">DSM 15049</strain>
    </source>
</reference>
<feature type="transmembrane region" description="Helical" evidence="8">
    <location>
        <begin position="333"/>
        <end position="355"/>
    </location>
</feature>
<evidence type="ECO:0000313" key="9">
    <source>
        <dbReference type="EMBL" id="MDQ0555653.1"/>
    </source>
</evidence>
<feature type="transmembrane region" description="Helical" evidence="8">
    <location>
        <begin position="143"/>
        <end position="165"/>
    </location>
</feature>
<evidence type="ECO:0000256" key="4">
    <source>
        <dbReference type="ARBA" id="ARBA00022475"/>
    </source>
</evidence>
<dbReference type="NCBIfam" id="TIGR00801">
    <property type="entry name" value="ncs2"/>
    <property type="match status" value="1"/>
</dbReference>
<dbReference type="Pfam" id="PF00860">
    <property type="entry name" value="Xan_ur_permease"/>
    <property type="match status" value="1"/>
</dbReference>
<keyword evidence="5 8" id="KW-0812">Transmembrane</keyword>
<dbReference type="RefSeq" id="WP_307503283.1">
    <property type="nucleotide sequence ID" value="NZ_BAAACE010000029.1"/>
</dbReference>
<evidence type="ECO:0000256" key="6">
    <source>
        <dbReference type="ARBA" id="ARBA00022989"/>
    </source>
</evidence>
<keyword evidence="3" id="KW-0813">Transport</keyword>
<feature type="transmembrane region" description="Helical" evidence="8">
    <location>
        <begin position="177"/>
        <end position="200"/>
    </location>
</feature>
<comment type="similarity">
    <text evidence="2">Belongs to the nucleobase:cation symporter-2 (NCS2) (TC 2.A.40) family.</text>
</comment>
<gene>
    <name evidence="9" type="ORF">QOZ92_000766</name>
</gene>
<evidence type="ECO:0000313" key="10">
    <source>
        <dbReference type="Proteomes" id="UP001232584"/>
    </source>
</evidence>
<evidence type="ECO:0000256" key="1">
    <source>
        <dbReference type="ARBA" id="ARBA00004651"/>
    </source>
</evidence>
<accession>A0ABU0MYH7</accession>
<comment type="subcellular location">
    <subcellularLocation>
        <location evidence="1">Cell membrane</location>
        <topology evidence="1">Multi-pass membrane protein</topology>
    </subcellularLocation>
</comment>
<name>A0ABU0MYH7_9FIRM</name>
<dbReference type="NCBIfam" id="TIGR03173">
    <property type="entry name" value="pbuX"/>
    <property type="match status" value="1"/>
</dbReference>